<dbReference type="RefSeq" id="XP_005105697.2">
    <property type="nucleotide sequence ID" value="XM_005105640.3"/>
</dbReference>
<dbReference type="SUPFAM" id="SSF48452">
    <property type="entry name" value="TPR-like"/>
    <property type="match status" value="2"/>
</dbReference>
<proteinExistence type="predicted"/>
<dbReference type="PROSITE" id="PS50005">
    <property type="entry name" value="TPR"/>
    <property type="match status" value="3"/>
</dbReference>
<feature type="domain" description="Nephrocystin 3 helical" evidence="6">
    <location>
        <begin position="461"/>
        <end position="591"/>
    </location>
</feature>
<feature type="repeat" description="TPR" evidence="4">
    <location>
        <begin position="816"/>
        <end position="849"/>
    </location>
</feature>
<dbReference type="InterPro" id="IPR025139">
    <property type="entry name" value="DUF4062"/>
</dbReference>
<keyword evidence="7" id="KW-1185">Reference proteome</keyword>
<dbReference type="Gene3D" id="1.25.40.10">
    <property type="entry name" value="Tetratricopeptide repeat domain"/>
    <property type="match status" value="3"/>
</dbReference>
<protein>
    <recommendedName>
        <fullName evidence="3">Nephrocystin-3</fullName>
    </recommendedName>
</protein>
<organism evidence="7 8">
    <name type="scientific">Aplysia californica</name>
    <name type="common">California sea hare</name>
    <dbReference type="NCBI Taxonomy" id="6500"/>
    <lineage>
        <taxon>Eukaryota</taxon>
        <taxon>Metazoa</taxon>
        <taxon>Spiralia</taxon>
        <taxon>Lophotrochozoa</taxon>
        <taxon>Mollusca</taxon>
        <taxon>Gastropoda</taxon>
        <taxon>Heterobranchia</taxon>
        <taxon>Euthyneura</taxon>
        <taxon>Tectipleura</taxon>
        <taxon>Aplysiida</taxon>
        <taxon>Aplysioidea</taxon>
        <taxon>Aplysiidae</taxon>
        <taxon>Aplysia</taxon>
    </lineage>
</organism>
<dbReference type="Proteomes" id="UP000694888">
    <property type="component" value="Unplaced"/>
</dbReference>
<keyword evidence="1" id="KW-0879">Wnt signaling pathway</keyword>
<dbReference type="Pfam" id="PF24884">
    <property type="entry name" value="NPHP3_hel"/>
    <property type="match status" value="1"/>
</dbReference>
<evidence type="ECO:0000256" key="3">
    <source>
        <dbReference type="ARBA" id="ARBA00040387"/>
    </source>
</evidence>
<evidence type="ECO:0000259" key="6">
    <source>
        <dbReference type="Pfam" id="PF24884"/>
    </source>
</evidence>
<dbReference type="GeneID" id="101861681"/>
<keyword evidence="2" id="KW-0677">Repeat</keyword>
<feature type="repeat" description="TPR" evidence="4">
    <location>
        <begin position="856"/>
        <end position="889"/>
    </location>
</feature>
<feature type="domain" description="DUF4062" evidence="5">
    <location>
        <begin position="16"/>
        <end position="100"/>
    </location>
</feature>
<name>A0ABM0K089_APLCA</name>
<dbReference type="PANTHER" id="PTHR19860">
    <property type="entry name" value="DDB1- AND CUL4-ASSOCIATED FACTOR 12-RELATED"/>
    <property type="match status" value="1"/>
</dbReference>
<keyword evidence="4" id="KW-0802">TPR repeat</keyword>
<dbReference type="Pfam" id="PF13374">
    <property type="entry name" value="TPR_10"/>
    <property type="match status" value="1"/>
</dbReference>
<dbReference type="InterPro" id="IPR027417">
    <property type="entry name" value="P-loop_NTPase"/>
</dbReference>
<sequence>MAPVSSYKLKDPRVCRVFVSSPFGGYEKEREELVLKYFPQLSHLCQGRGVQFVAVDMRWGITEEAATDAQVVSICLREVDRSDIFIGFYGQRYGWHGAKDPMLQKNIDNAKKRYPWLTKVKDRSVTEMEFLHGHLNSPGALPSIMAFRSKSYDDQKRKKAEEKKNSREATKFTVESSEANKLLTSLKERVASTKAKCVAFNDDYKTPEEGAKFVFENLKDLIEKMVSVKTNISKRDLDLANHDMYRANRESIYVGTEDKLKQLDLAVTKGQHAMIIGTGGSGKAALLARWLTTQKKRARPGLIYHFVGCATDSAAVPEIVRRLTVELQHLSGEKTKSRSEQLSEMDESFSTSALDLGEQCRQLDVLLTKVATKSKVILAIDGLGKVNTASRTAKPLFWLPACTSSNVTIIGTCRDSDKEVIDELMSRGFTKISLEDLNKQHREELSKQLLKHNSKELSTSQMKKLVDDKDTGNPLYLKTCITELCAFGRFRELDEKIDELMACDSVQELFQSFIRRLEADYITDTKRGNIVEQVLCSICVSREGLSEGELMAMHSIPSHEWSPLFFAMQDVITEMAGLLRFGFNELREAVESRYLKDKMTKFKYQKIIANYFDEQRKSCSDDLKLDDPTLTRPALELPWLLREMKDMKKLTEVLSDLQIFSRLFLDQEYELVDLWRSTGMTGDDIAKLYLTAIEAKGKDLASKLKDSSQLKAMIYITLLPYLGALSYFLEMGHYQSAQERVLNAQLGIMEDSMASSDTLKKRNIGVVKLKLAYLYSDTGRYEQAHALHQEVLASREEILKAAETKQEKENAIKGLGQSYHGIAMLHSKMGNTERAIEFYTKAMESQKEVQNSGDVADSLHNLGVMYMKLNNYEKALELCSKSMKIYEEIYFTNLPPVIGVMLGNIAVCHRNLGQVDEAEKMYKKAIEISERALGRCHPNVGLALMNLGTLEVNRKRFAEAEGCLRECKDILESTESDGMNKDYFTCLEKFVFVLLKVNKGKEALPLFKTMYAMALKENILNKCWPVVYAEMVDWLIQEKDFSFAHDVTLSLLKAGGAQEKSYMQYDTICKALKKKPDPKYDMDKAFQGKPKSLIMVRNMIETKLIPSGDVKGVNNVLDEVDSDRMIGPDLYGTAVMWCEEAKKSDMALGVLEHAVSKFPTEANFVASLAQKFYDRQEWSKALEWGEKMIKLEPDTPNHYLMVGDVCLRTKNLSRGKEIFIKMNEKFASMDSVVSQSKAALEMIKKLESVNK</sequence>
<dbReference type="Gene3D" id="3.40.50.300">
    <property type="entry name" value="P-loop containing nucleotide triphosphate hydrolases"/>
    <property type="match status" value="1"/>
</dbReference>
<evidence type="ECO:0000259" key="5">
    <source>
        <dbReference type="Pfam" id="PF13271"/>
    </source>
</evidence>
<dbReference type="InterPro" id="IPR051191">
    <property type="entry name" value="DCAF12"/>
</dbReference>
<accession>A0ABM0K089</accession>
<evidence type="ECO:0000256" key="2">
    <source>
        <dbReference type="ARBA" id="ARBA00022737"/>
    </source>
</evidence>
<dbReference type="Pfam" id="PF13271">
    <property type="entry name" value="DUF4062"/>
    <property type="match status" value="1"/>
</dbReference>
<evidence type="ECO:0000256" key="1">
    <source>
        <dbReference type="ARBA" id="ARBA00022687"/>
    </source>
</evidence>
<evidence type="ECO:0000313" key="8">
    <source>
        <dbReference type="RefSeq" id="XP_005105697.2"/>
    </source>
</evidence>
<dbReference type="InterPro" id="IPR019734">
    <property type="entry name" value="TPR_rpt"/>
</dbReference>
<reference evidence="8" key="1">
    <citation type="submission" date="2025-08" db="UniProtKB">
        <authorList>
            <consortium name="RefSeq"/>
        </authorList>
    </citation>
    <scope>IDENTIFICATION</scope>
</reference>
<dbReference type="SMART" id="SM00028">
    <property type="entry name" value="TPR"/>
    <property type="match status" value="6"/>
</dbReference>
<dbReference type="SUPFAM" id="SSF52540">
    <property type="entry name" value="P-loop containing nucleoside triphosphate hydrolases"/>
    <property type="match status" value="1"/>
</dbReference>
<evidence type="ECO:0000313" key="7">
    <source>
        <dbReference type="Proteomes" id="UP000694888"/>
    </source>
</evidence>
<feature type="repeat" description="TPR" evidence="4">
    <location>
        <begin position="1162"/>
        <end position="1195"/>
    </location>
</feature>
<dbReference type="Pfam" id="PF13424">
    <property type="entry name" value="TPR_12"/>
    <property type="match status" value="2"/>
</dbReference>
<dbReference type="PANTHER" id="PTHR19860:SF40">
    <property type="entry name" value="WD40 REPEAT-CONTAINING PROTEIN"/>
    <property type="match status" value="1"/>
</dbReference>
<dbReference type="InterPro" id="IPR011990">
    <property type="entry name" value="TPR-like_helical_dom_sf"/>
</dbReference>
<gene>
    <name evidence="8" type="primary">LOC101861681</name>
</gene>
<evidence type="ECO:0000256" key="4">
    <source>
        <dbReference type="PROSITE-ProRule" id="PRU00339"/>
    </source>
</evidence>
<dbReference type="InterPro" id="IPR056883">
    <property type="entry name" value="NPHP3_hel"/>
</dbReference>